<evidence type="ECO:0000256" key="1">
    <source>
        <dbReference type="SAM" id="Coils"/>
    </source>
</evidence>
<proteinExistence type="predicted"/>
<dbReference type="OrthoDB" id="5496274at2"/>
<comment type="caution">
    <text evidence="3">The sequence shown here is derived from an EMBL/GenBank/DDBJ whole genome shotgun (WGS) entry which is preliminary data.</text>
</comment>
<gene>
    <name evidence="3" type="ORF">Amac_033030</name>
</gene>
<reference evidence="3 4" key="1">
    <citation type="submission" date="2019-10" db="EMBL/GenBank/DDBJ databases">
        <title>Whole genome shotgun sequence of Acrocarpospora macrocephala NBRC 16266.</title>
        <authorList>
            <person name="Ichikawa N."/>
            <person name="Kimura A."/>
            <person name="Kitahashi Y."/>
            <person name="Komaki H."/>
            <person name="Oguchi A."/>
        </authorList>
    </citation>
    <scope>NUCLEOTIDE SEQUENCE [LARGE SCALE GENOMIC DNA]</scope>
    <source>
        <strain evidence="3 4">NBRC 16266</strain>
    </source>
</reference>
<keyword evidence="1" id="KW-0175">Coiled coil</keyword>
<sequence>MSWSADTWDDGGGPAGEIVERFLSGRLTGQEVRAPILHSWQRCQTAGLTPATFQPRLLEDVDYDNILVRAARPVFDRLRTSVAGTSTSVFLSESSGMHLLRVVGETSLHRALDRVCAVPGFSCAESEIGTNAVGSTLLERRTCQISGNEHFSEKLRDFTAVGEPVRHPLSGHVEGVVCVGAPRERANAEMMAAARRAARAVEQRLFELSTEREQALMRRYLGAPGTRAAIAASRSALRDLCRHDRLALEDAAVNMVAQGRAAVAEIPLSDGRTARLVARPVTDPGEPVGIAVQALLLRR</sequence>
<dbReference type="Proteomes" id="UP000331127">
    <property type="component" value="Unassembled WGS sequence"/>
</dbReference>
<dbReference type="RefSeq" id="WP_155355227.1">
    <property type="nucleotide sequence ID" value="NZ_BAAAHL010000027.1"/>
</dbReference>
<evidence type="ECO:0000313" key="3">
    <source>
        <dbReference type="EMBL" id="GES09707.1"/>
    </source>
</evidence>
<feature type="coiled-coil region" evidence="1">
    <location>
        <begin position="183"/>
        <end position="211"/>
    </location>
</feature>
<dbReference type="AlphaFoldDB" id="A0A5M3WKH8"/>
<accession>A0A5M3WKH8</accession>
<dbReference type="Gene3D" id="3.30.450.40">
    <property type="match status" value="1"/>
</dbReference>
<dbReference type="InterPro" id="IPR029016">
    <property type="entry name" value="GAF-like_dom_sf"/>
</dbReference>
<protein>
    <recommendedName>
        <fullName evidence="2">GAF domain-containing protein</fullName>
    </recommendedName>
</protein>
<keyword evidence="4" id="KW-1185">Reference proteome</keyword>
<dbReference type="EMBL" id="BLAE01000017">
    <property type="protein sequence ID" value="GES09707.1"/>
    <property type="molecule type" value="Genomic_DNA"/>
</dbReference>
<dbReference type="InterPro" id="IPR003018">
    <property type="entry name" value="GAF"/>
</dbReference>
<evidence type="ECO:0000313" key="4">
    <source>
        <dbReference type="Proteomes" id="UP000331127"/>
    </source>
</evidence>
<name>A0A5M3WKH8_9ACTN</name>
<dbReference type="Pfam" id="PF01590">
    <property type="entry name" value="GAF"/>
    <property type="match status" value="1"/>
</dbReference>
<organism evidence="3 4">
    <name type="scientific">Acrocarpospora macrocephala</name>
    <dbReference type="NCBI Taxonomy" id="150177"/>
    <lineage>
        <taxon>Bacteria</taxon>
        <taxon>Bacillati</taxon>
        <taxon>Actinomycetota</taxon>
        <taxon>Actinomycetes</taxon>
        <taxon>Streptosporangiales</taxon>
        <taxon>Streptosporangiaceae</taxon>
        <taxon>Acrocarpospora</taxon>
    </lineage>
</organism>
<evidence type="ECO:0000259" key="2">
    <source>
        <dbReference type="Pfam" id="PF01590"/>
    </source>
</evidence>
<feature type="domain" description="GAF" evidence="2">
    <location>
        <begin position="70"/>
        <end position="205"/>
    </location>
</feature>